<evidence type="ECO:0008006" key="3">
    <source>
        <dbReference type="Google" id="ProtNLM"/>
    </source>
</evidence>
<evidence type="ECO:0000313" key="1">
    <source>
        <dbReference type="EMBL" id="MFC4651612.1"/>
    </source>
</evidence>
<dbReference type="RefSeq" id="WP_213534095.1">
    <property type="nucleotide sequence ID" value="NZ_BOVQ01000003.1"/>
</dbReference>
<organism evidence="1 2">
    <name type="scientific">Lactococcus nasutitermitis</name>
    <dbReference type="NCBI Taxonomy" id="1652957"/>
    <lineage>
        <taxon>Bacteria</taxon>
        <taxon>Bacillati</taxon>
        <taxon>Bacillota</taxon>
        <taxon>Bacilli</taxon>
        <taxon>Lactobacillales</taxon>
        <taxon>Streptococcaceae</taxon>
        <taxon>Lactococcus</taxon>
    </lineage>
</organism>
<dbReference type="Proteomes" id="UP001595987">
    <property type="component" value="Unassembled WGS sequence"/>
</dbReference>
<protein>
    <recommendedName>
        <fullName evidence="3">Phage protein</fullName>
    </recommendedName>
</protein>
<proteinExistence type="predicted"/>
<sequence>MSDEKYMVYANPYVTPDFLSGGWITKIDEDNYTLDDSLRRAALNNGIYSNIVEVKKALNWFIEDEIILFSKIITLTPEELYDLCEGEKNVT</sequence>
<comment type="caution">
    <text evidence="1">The sequence shown here is derived from an EMBL/GenBank/DDBJ whole genome shotgun (WGS) entry which is preliminary data.</text>
</comment>
<reference evidence="2" key="1">
    <citation type="journal article" date="2019" name="Int. J. Syst. Evol. Microbiol.">
        <title>The Global Catalogue of Microorganisms (GCM) 10K type strain sequencing project: providing services to taxonomists for standard genome sequencing and annotation.</title>
        <authorList>
            <consortium name="The Broad Institute Genomics Platform"/>
            <consortium name="The Broad Institute Genome Sequencing Center for Infectious Disease"/>
            <person name="Wu L."/>
            <person name="Ma J."/>
        </authorList>
    </citation>
    <scope>NUCLEOTIDE SEQUENCE [LARGE SCALE GENOMIC DNA]</scope>
    <source>
        <strain evidence="2">CCUG 63287</strain>
    </source>
</reference>
<keyword evidence="2" id="KW-1185">Reference proteome</keyword>
<gene>
    <name evidence="1" type="ORF">ACFO26_01640</name>
</gene>
<name>A0ABV9JAV3_9LACT</name>
<dbReference type="EMBL" id="JBHSGD010000001">
    <property type="protein sequence ID" value="MFC4651612.1"/>
    <property type="molecule type" value="Genomic_DNA"/>
</dbReference>
<evidence type="ECO:0000313" key="2">
    <source>
        <dbReference type="Proteomes" id="UP001595987"/>
    </source>
</evidence>
<accession>A0ABV9JAV3</accession>